<name>A0A4C1WAN2_EUMVA</name>
<sequence length="80" mass="8916">MQRERRRLLDIQRSRRRAECRRPFKCVIGLSPLLPGASAHTRLLPNLFTKIFLFGSRRRLGSAALASASAVRGDVTAAPT</sequence>
<comment type="caution">
    <text evidence="1">The sequence shown here is derived from an EMBL/GenBank/DDBJ whole genome shotgun (WGS) entry which is preliminary data.</text>
</comment>
<dbReference type="EMBL" id="BGZK01000517">
    <property type="protein sequence ID" value="GBP48101.1"/>
    <property type="molecule type" value="Genomic_DNA"/>
</dbReference>
<proteinExistence type="predicted"/>
<dbReference type="AlphaFoldDB" id="A0A4C1WAN2"/>
<evidence type="ECO:0000313" key="2">
    <source>
        <dbReference type="Proteomes" id="UP000299102"/>
    </source>
</evidence>
<evidence type="ECO:0000313" key="1">
    <source>
        <dbReference type="EMBL" id="GBP48101.1"/>
    </source>
</evidence>
<gene>
    <name evidence="1" type="ORF">EVAR_74606_1</name>
</gene>
<organism evidence="1 2">
    <name type="scientific">Eumeta variegata</name>
    <name type="common">Bagworm moth</name>
    <name type="synonym">Eumeta japonica</name>
    <dbReference type="NCBI Taxonomy" id="151549"/>
    <lineage>
        <taxon>Eukaryota</taxon>
        <taxon>Metazoa</taxon>
        <taxon>Ecdysozoa</taxon>
        <taxon>Arthropoda</taxon>
        <taxon>Hexapoda</taxon>
        <taxon>Insecta</taxon>
        <taxon>Pterygota</taxon>
        <taxon>Neoptera</taxon>
        <taxon>Endopterygota</taxon>
        <taxon>Lepidoptera</taxon>
        <taxon>Glossata</taxon>
        <taxon>Ditrysia</taxon>
        <taxon>Tineoidea</taxon>
        <taxon>Psychidae</taxon>
        <taxon>Oiketicinae</taxon>
        <taxon>Eumeta</taxon>
    </lineage>
</organism>
<dbReference type="Proteomes" id="UP000299102">
    <property type="component" value="Unassembled WGS sequence"/>
</dbReference>
<protein>
    <submittedName>
        <fullName evidence="1">Uncharacterized protein</fullName>
    </submittedName>
</protein>
<accession>A0A4C1WAN2</accession>
<reference evidence="1 2" key="1">
    <citation type="journal article" date="2019" name="Commun. Biol.">
        <title>The bagworm genome reveals a unique fibroin gene that provides high tensile strength.</title>
        <authorList>
            <person name="Kono N."/>
            <person name="Nakamura H."/>
            <person name="Ohtoshi R."/>
            <person name="Tomita M."/>
            <person name="Numata K."/>
            <person name="Arakawa K."/>
        </authorList>
    </citation>
    <scope>NUCLEOTIDE SEQUENCE [LARGE SCALE GENOMIC DNA]</scope>
</reference>
<keyword evidence="2" id="KW-1185">Reference proteome</keyword>